<name>A0AAV4JRR3_9GAST</name>
<dbReference type="EMBL" id="BMAT01003438">
    <property type="protein sequence ID" value="GFS25458.1"/>
    <property type="molecule type" value="Genomic_DNA"/>
</dbReference>
<organism evidence="2 3">
    <name type="scientific">Elysia marginata</name>
    <dbReference type="NCBI Taxonomy" id="1093978"/>
    <lineage>
        <taxon>Eukaryota</taxon>
        <taxon>Metazoa</taxon>
        <taxon>Spiralia</taxon>
        <taxon>Lophotrochozoa</taxon>
        <taxon>Mollusca</taxon>
        <taxon>Gastropoda</taxon>
        <taxon>Heterobranchia</taxon>
        <taxon>Euthyneura</taxon>
        <taxon>Panpulmonata</taxon>
        <taxon>Sacoglossa</taxon>
        <taxon>Placobranchoidea</taxon>
        <taxon>Plakobranchidae</taxon>
        <taxon>Elysia</taxon>
    </lineage>
</organism>
<feature type="region of interest" description="Disordered" evidence="1">
    <location>
        <begin position="123"/>
        <end position="159"/>
    </location>
</feature>
<accession>A0AAV4JRR3</accession>
<dbReference type="Proteomes" id="UP000762676">
    <property type="component" value="Unassembled WGS sequence"/>
</dbReference>
<proteinExistence type="predicted"/>
<reference evidence="2 3" key="1">
    <citation type="journal article" date="2021" name="Elife">
        <title>Chloroplast acquisition without the gene transfer in kleptoplastic sea slugs, Plakobranchus ocellatus.</title>
        <authorList>
            <person name="Maeda T."/>
            <person name="Takahashi S."/>
            <person name="Yoshida T."/>
            <person name="Shimamura S."/>
            <person name="Takaki Y."/>
            <person name="Nagai Y."/>
            <person name="Toyoda A."/>
            <person name="Suzuki Y."/>
            <person name="Arimoto A."/>
            <person name="Ishii H."/>
            <person name="Satoh N."/>
            <person name="Nishiyama T."/>
            <person name="Hasebe M."/>
            <person name="Maruyama T."/>
            <person name="Minagawa J."/>
            <person name="Obokata J."/>
            <person name="Shigenobu S."/>
        </authorList>
    </citation>
    <scope>NUCLEOTIDE SEQUENCE [LARGE SCALE GENOMIC DNA]</scope>
</reference>
<keyword evidence="3" id="KW-1185">Reference proteome</keyword>
<dbReference type="AlphaFoldDB" id="A0AAV4JRR3"/>
<protein>
    <submittedName>
        <fullName evidence="2">Uncharacterized protein</fullName>
    </submittedName>
</protein>
<sequence>MAEAFNEEVGSAHGDSLEVNKVELYTSPLLNMTSKEPNTLDVLLGRAPRKLTSPHSIKELSPSSHQTRFFEVIPAENRTSSSCRSATSCSDCKIINLECGVLQSEPSFEDGVIKSSMTSLSTLQKSSKNVSSVRSMRASVSSSPVDEHKHSRESRHSSGTMSWALPLRLFSSKKTNSMGLDVRRLPKGIR</sequence>
<feature type="compositionally biased region" description="Basic and acidic residues" evidence="1">
    <location>
        <begin position="145"/>
        <end position="156"/>
    </location>
</feature>
<comment type="caution">
    <text evidence="2">The sequence shown here is derived from an EMBL/GenBank/DDBJ whole genome shotgun (WGS) entry which is preliminary data.</text>
</comment>
<evidence type="ECO:0000256" key="1">
    <source>
        <dbReference type="SAM" id="MobiDB-lite"/>
    </source>
</evidence>
<evidence type="ECO:0000313" key="3">
    <source>
        <dbReference type="Proteomes" id="UP000762676"/>
    </source>
</evidence>
<evidence type="ECO:0000313" key="2">
    <source>
        <dbReference type="EMBL" id="GFS25458.1"/>
    </source>
</evidence>
<gene>
    <name evidence="2" type="ORF">ElyMa_001688300</name>
</gene>
<feature type="compositionally biased region" description="Low complexity" evidence="1">
    <location>
        <begin position="130"/>
        <end position="144"/>
    </location>
</feature>